<dbReference type="InterPro" id="IPR052337">
    <property type="entry name" value="SAT4-like"/>
</dbReference>
<comment type="subcellular location">
    <subcellularLocation>
        <location evidence="1">Membrane</location>
        <topology evidence="1">Multi-pass membrane protein</topology>
    </subcellularLocation>
</comment>
<dbReference type="Pfam" id="PF20684">
    <property type="entry name" value="Fung_rhodopsin"/>
    <property type="match status" value="1"/>
</dbReference>
<dbReference type="GO" id="GO:0016020">
    <property type="term" value="C:membrane"/>
    <property type="evidence" value="ECO:0007669"/>
    <property type="project" value="UniProtKB-SubCell"/>
</dbReference>
<feature type="transmembrane region" description="Helical" evidence="6">
    <location>
        <begin position="67"/>
        <end position="88"/>
    </location>
</feature>
<gene>
    <name evidence="8" type="ORF">ASPBRDRAFT_39163</name>
</gene>
<dbReference type="VEuPathDB" id="FungiDB:ASPBRDRAFT_39163"/>
<feature type="transmembrane region" description="Helical" evidence="6">
    <location>
        <begin position="116"/>
        <end position="137"/>
    </location>
</feature>
<evidence type="ECO:0000259" key="7">
    <source>
        <dbReference type="Pfam" id="PF20684"/>
    </source>
</evidence>
<feature type="domain" description="Rhodopsin" evidence="7">
    <location>
        <begin position="51"/>
        <end position="296"/>
    </location>
</feature>
<dbReference type="AlphaFoldDB" id="A0A1L9UYA5"/>
<sequence length="431" mass="47069">MPQIPADIQTAEAEGHIPDGITADYLAESRDRPTKIAICFVGALTLVIVLARCYARLFLVKKFGWDDALAVFTLAIYIAIVALSIILIDMGSGRHIEYIQYVLPLSRVNETERYDFVMHILYTVALFVCRLSGLAFYQRLASRHPKISLAIKLSAGFLLAAFLAQFFLLLFHCLPVTGLWPYAWQPQINNYTCITWGSVYVTNSALSLVCDVMMLALPSMLIYMLQVSPKRKLQLSLIMFPGVLVLVISCVRLWLVIIGQWSSDGSWAYDPMLAIETSEVGGTLIALSIPAMKSLFGSWFSHLKAYSSRAGGGTSGKPSGGPRGYGRSWDTGVKLSSLGASRPGGAAADNNDAYKVNIGVGEGGINPSVRATTTVSEGTKHSRNDGSSEDLLMDVGLSEEDRQLAYKNGIRLTEEVSISSSRISRLPHLSR</sequence>
<dbReference type="EMBL" id="KV878680">
    <property type="protein sequence ID" value="OJJ76684.1"/>
    <property type="molecule type" value="Genomic_DNA"/>
</dbReference>
<evidence type="ECO:0000256" key="5">
    <source>
        <dbReference type="ARBA" id="ARBA00038359"/>
    </source>
</evidence>
<feature type="transmembrane region" description="Helical" evidence="6">
    <location>
        <begin position="35"/>
        <end position="55"/>
    </location>
</feature>
<organism evidence="8 9">
    <name type="scientific">Aspergillus brasiliensis (strain CBS 101740 / IMI 381727 / IBT 21946)</name>
    <dbReference type="NCBI Taxonomy" id="767769"/>
    <lineage>
        <taxon>Eukaryota</taxon>
        <taxon>Fungi</taxon>
        <taxon>Dikarya</taxon>
        <taxon>Ascomycota</taxon>
        <taxon>Pezizomycotina</taxon>
        <taxon>Eurotiomycetes</taxon>
        <taxon>Eurotiomycetidae</taxon>
        <taxon>Eurotiales</taxon>
        <taxon>Aspergillaceae</taxon>
        <taxon>Aspergillus</taxon>
        <taxon>Aspergillus subgen. Circumdati</taxon>
    </lineage>
</organism>
<accession>A0A1L9UYA5</accession>
<name>A0A1L9UYA5_ASPBC</name>
<evidence type="ECO:0000313" key="8">
    <source>
        <dbReference type="EMBL" id="OJJ76684.1"/>
    </source>
</evidence>
<evidence type="ECO:0000256" key="4">
    <source>
        <dbReference type="ARBA" id="ARBA00023136"/>
    </source>
</evidence>
<feature type="transmembrane region" description="Helical" evidence="6">
    <location>
        <begin position="237"/>
        <end position="261"/>
    </location>
</feature>
<dbReference type="OMA" id="GRHFAYI"/>
<keyword evidence="9" id="KW-1185">Reference proteome</keyword>
<keyword evidence="4 6" id="KW-0472">Membrane</keyword>
<dbReference type="PANTHER" id="PTHR33048:SF47">
    <property type="entry name" value="INTEGRAL MEMBRANE PROTEIN-RELATED"/>
    <property type="match status" value="1"/>
</dbReference>
<evidence type="ECO:0000256" key="6">
    <source>
        <dbReference type="SAM" id="Phobius"/>
    </source>
</evidence>
<keyword evidence="2 6" id="KW-0812">Transmembrane</keyword>
<keyword evidence="3 6" id="KW-1133">Transmembrane helix</keyword>
<evidence type="ECO:0000256" key="3">
    <source>
        <dbReference type="ARBA" id="ARBA00022989"/>
    </source>
</evidence>
<dbReference type="InterPro" id="IPR049326">
    <property type="entry name" value="Rhodopsin_dom_fungi"/>
</dbReference>
<proteinExistence type="inferred from homology"/>
<evidence type="ECO:0000256" key="2">
    <source>
        <dbReference type="ARBA" id="ARBA00022692"/>
    </source>
</evidence>
<feature type="transmembrane region" description="Helical" evidence="6">
    <location>
        <begin position="205"/>
        <end position="225"/>
    </location>
</feature>
<comment type="similarity">
    <text evidence="5">Belongs to the SAT4 family.</text>
</comment>
<reference evidence="9" key="1">
    <citation type="journal article" date="2017" name="Genome Biol.">
        <title>Comparative genomics reveals high biological diversity and specific adaptations in the industrially and medically important fungal genus Aspergillus.</title>
        <authorList>
            <person name="de Vries R.P."/>
            <person name="Riley R."/>
            <person name="Wiebenga A."/>
            <person name="Aguilar-Osorio G."/>
            <person name="Amillis S."/>
            <person name="Uchima C.A."/>
            <person name="Anderluh G."/>
            <person name="Asadollahi M."/>
            <person name="Askin M."/>
            <person name="Barry K."/>
            <person name="Battaglia E."/>
            <person name="Bayram O."/>
            <person name="Benocci T."/>
            <person name="Braus-Stromeyer S.A."/>
            <person name="Caldana C."/>
            <person name="Canovas D."/>
            <person name="Cerqueira G.C."/>
            <person name="Chen F."/>
            <person name="Chen W."/>
            <person name="Choi C."/>
            <person name="Clum A."/>
            <person name="Dos Santos R.A."/>
            <person name="Damasio A.R."/>
            <person name="Diallinas G."/>
            <person name="Emri T."/>
            <person name="Fekete E."/>
            <person name="Flipphi M."/>
            <person name="Freyberg S."/>
            <person name="Gallo A."/>
            <person name="Gournas C."/>
            <person name="Habgood R."/>
            <person name="Hainaut M."/>
            <person name="Harispe M.L."/>
            <person name="Henrissat B."/>
            <person name="Hilden K.S."/>
            <person name="Hope R."/>
            <person name="Hossain A."/>
            <person name="Karabika E."/>
            <person name="Karaffa L."/>
            <person name="Karanyi Z."/>
            <person name="Krasevec N."/>
            <person name="Kuo A."/>
            <person name="Kusch H."/>
            <person name="LaButti K."/>
            <person name="Lagendijk E.L."/>
            <person name="Lapidus A."/>
            <person name="Levasseur A."/>
            <person name="Lindquist E."/>
            <person name="Lipzen A."/>
            <person name="Logrieco A.F."/>
            <person name="MacCabe A."/>
            <person name="Maekelae M.R."/>
            <person name="Malavazi I."/>
            <person name="Melin P."/>
            <person name="Meyer V."/>
            <person name="Mielnichuk N."/>
            <person name="Miskei M."/>
            <person name="Molnar A.P."/>
            <person name="Mule G."/>
            <person name="Ngan C.Y."/>
            <person name="Orejas M."/>
            <person name="Orosz E."/>
            <person name="Ouedraogo J.P."/>
            <person name="Overkamp K.M."/>
            <person name="Park H.-S."/>
            <person name="Perrone G."/>
            <person name="Piumi F."/>
            <person name="Punt P.J."/>
            <person name="Ram A.F."/>
            <person name="Ramon A."/>
            <person name="Rauscher S."/>
            <person name="Record E."/>
            <person name="Riano-Pachon D.M."/>
            <person name="Robert V."/>
            <person name="Roehrig J."/>
            <person name="Ruller R."/>
            <person name="Salamov A."/>
            <person name="Salih N.S."/>
            <person name="Samson R.A."/>
            <person name="Sandor E."/>
            <person name="Sanguinetti M."/>
            <person name="Schuetze T."/>
            <person name="Sepcic K."/>
            <person name="Shelest E."/>
            <person name="Sherlock G."/>
            <person name="Sophianopoulou V."/>
            <person name="Squina F.M."/>
            <person name="Sun H."/>
            <person name="Susca A."/>
            <person name="Todd R.B."/>
            <person name="Tsang A."/>
            <person name="Unkles S.E."/>
            <person name="van de Wiele N."/>
            <person name="van Rossen-Uffink D."/>
            <person name="Oliveira J.V."/>
            <person name="Vesth T.C."/>
            <person name="Visser J."/>
            <person name="Yu J.-H."/>
            <person name="Zhou M."/>
            <person name="Andersen M.R."/>
            <person name="Archer D.B."/>
            <person name="Baker S.E."/>
            <person name="Benoit I."/>
            <person name="Brakhage A.A."/>
            <person name="Braus G.H."/>
            <person name="Fischer R."/>
            <person name="Frisvad J.C."/>
            <person name="Goldman G.H."/>
            <person name="Houbraken J."/>
            <person name="Oakley B."/>
            <person name="Pocsi I."/>
            <person name="Scazzocchio C."/>
            <person name="Seiboth B."/>
            <person name="vanKuyk P.A."/>
            <person name="Wortman J."/>
            <person name="Dyer P.S."/>
            <person name="Grigoriev I.V."/>
        </authorList>
    </citation>
    <scope>NUCLEOTIDE SEQUENCE [LARGE SCALE GENOMIC DNA]</scope>
    <source>
        <strain evidence="9">CBS 101740 / IMI 381727 / IBT 21946</strain>
    </source>
</reference>
<dbReference type="GeneID" id="93576577"/>
<protein>
    <recommendedName>
        <fullName evidence="7">Rhodopsin domain-containing protein</fullName>
    </recommendedName>
</protein>
<evidence type="ECO:0000256" key="1">
    <source>
        <dbReference type="ARBA" id="ARBA00004141"/>
    </source>
</evidence>
<dbReference type="OrthoDB" id="5283415at2759"/>
<dbReference type="Proteomes" id="UP000184499">
    <property type="component" value="Unassembled WGS sequence"/>
</dbReference>
<evidence type="ECO:0000313" key="9">
    <source>
        <dbReference type="Proteomes" id="UP000184499"/>
    </source>
</evidence>
<dbReference type="PANTHER" id="PTHR33048">
    <property type="entry name" value="PTH11-LIKE INTEGRAL MEMBRANE PROTEIN (AFU_ORTHOLOGUE AFUA_5G11245)"/>
    <property type="match status" value="1"/>
</dbReference>
<dbReference type="RefSeq" id="XP_067483931.1">
    <property type="nucleotide sequence ID" value="XM_067624089.1"/>
</dbReference>